<dbReference type="InterPro" id="IPR000297">
    <property type="entry name" value="PPIase_PpiC"/>
</dbReference>
<dbReference type="AlphaFoldDB" id="G8TWA7"/>
<proteinExistence type="predicted"/>
<keyword evidence="1" id="KW-0697">Rotamase</keyword>
<dbReference type="KEGG" id="sap:Sulac_0178"/>
<evidence type="ECO:0000313" key="4">
    <source>
        <dbReference type="EMBL" id="AEW03750.1"/>
    </source>
</evidence>
<keyword evidence="2" id="KW-0732">Signal</keyword>
<protein>
    <submittedName>
        <fullName evidence="4">PpiC-type peptidyl-prolyl cis-trans isomerase</fullName>
    </submittedName>
</protein>
<feature type="domain" description="PpiC" evidence="3">
    <location>
        <begin position="172"/>
        <end position="263"/>
    </location>
</feature>
<dbReference type="SUPFAM" id="SSF54534">
    <property type="entry name" value="FKBP-like"/>
    <property type="match status" value="1"/>
</dbReference>
<evidence type="ECO:0000256" key="1">
    <source>
        <dbReference type="PROSITE-ProRule" id="PRU00278"/>
    </source>
</evidence>
<dbReference type="PROSITE" id="PS50198">
    <property type="entry name" value="PPIC_PPIASE_2"/>
    <property type="match status" value="1"/>
</dbReference>
<name>G8TWA7_SULAD</name>
<organism evidence="4 5">
    <name type="scientific">Sulfobacillus acidophilus (strain ATCC 700253 / DSM 10332 / NAL)</name>
    <dbReference type="NCBI Taxonomy" id="679936"/>
    <lineage>
        <taxon>Bacteria</taxon>
        <taxon>Bacillati</taxon>
        <taxon>Bacillota</taxon>
        <taxon>Clostridia</taxon>
        <taxon>Eubacteriales</taxon>
        <taxon>Clostridiales Family XVII. Incertae Sedis</taxon>
        <taxon>Sulfobacillus</taxon>
    </lineage>
</organism>
<dbReference type="PROSITE" id="PS51257">
    <property type="entry name" value="PROKAR_LIPOPROTEIN"/>
    <property type="match status" value="1"/>
</dbReference>
<dbReference type="PROSITE" id="PS01096">
    <property type="entry name" value="PPIC_PPIASE_1"/>
    <property type="match status" value="1"/>
</dbReference>
<evidence type="ECO:0000259" key="3">
    <source>
        <dbReference type="PROSITE" id="PS50198"/>
    </source>
</evidence>
<dbReference type="GO" id="GO:0003755">
    <property type="term" value="F:peptidyl-prolyl cis-trans isomerase activity"/>
    <property type="evidence" value="ECO:0007669"/>
    <property type="project" value="UniProtKB-KW"/>
</dbReference>
<accession>G8TWA7</accession>
<dbReference type="InterPro" id="IPR023058">
    <property type="entry name" value="PPIase_PpiC_CS"/>
</dbReference>
<dbReference type="PANTHER" id="PTHR47245">
    <property type="entry name" value="PEPTIDYLPROLYL ISOMERASE"/>
    <property type="match status" value="1"/>
</dbReference>
<feature type="signal peptide" evidence="2">
    <location>
        <begin position="1"/>
        <end position="27"/>
    </location>
</feature>
<dbReference type="STRING" id="679936.Sulac_0178"/>
<feature type="chain" id="PRO_5038565249" evidence="2">
    <location>
        <begin position="28"/>
        <end position="311"/>
    </location>
</feature>
<dbReference type="HOGENOM" id="CLU_874139_0_0_9"/>
<dbReference type="PANTHER" id="PTHR47245:SF2">
    <property type="entry name" value="PEPTIDYL-PROLYL CIS-TRANS ISOMERASE HP_0175-RELATED"/>
    <property type="match status" value="1"/>
</dbReference>
<sequence length="311" mass="34069">MPVLKPPTAKGAVFLGLLILLAGCGSHQTPVATVDRQPLNLGTVDDWRKASWVVTGLPQSPRQAVSRPQVELLAAQQVVVNWALTHHVLSLASAQNQARQELTHQVIPHWGTLTFWRRAATVQIGEAAVIDWLSRQILLERAFQQVTARVKLPPASAMLAYYQANPSFFVTPPAVLARVIVVPSQAEAAAVVRQWQKGASFAALAARYSTDRTTRFDGGSLGWIRLGAQPLPPGYRSALSQLSPDHWSIVHNRSGYSIIDVQASRNGGEIPYRAVAPAIQAELWQNARQQAFQQWVQGLLARHPIHVTVQA</sequence>
<dbReference type="Proteomes" id="UP000005439">
    <property type="component" value="Chromosome"/>
</dbReference>
<dbReference type="InterPro" id="IPR046357">
    <property type="entry name" value="PPIase_dom_sf"/>
</dbReference>
<gene>
    <name evidence="4" type="ordered locus">Sulac_0178</name>
</gene>
<dbReference type="EMBL" id="CP003179">
    <property type="protein sequence ID" value="AEW03750.1"/>
    <property type="molecule type" value="Genomic_DNA"/>
</dbReference>
<evidence type="ECO:0000256" key="2">
    <source>
        <dbReference type="SAM" id="SignalP"/>
    </source>
</evidence>
<evidence type="ECO:0000313" key="5">
    <source>
        <dbReference type="Proteomes" id="UP000005439"/>
    </source>
</evidence>
<dbReference type="Pfam" id="PF13145">
    <property type="entry name" value="Rotamase_2"/>
    <property type="match status" value="1"/>
</dbReference>
<reference evidence="5" key="1">
    <citation type="submission" date="2011-12" db="EMBL/GenBank/DDBJ databases">
        <title>The complete genome of chromosome of Sulfobacillus acidophilus DSM 10332.</title>
        <authorList>
            <person name="Lucas S."/>
            <person name="Han J."/>
            <person name="Lapidus A."/>
            <person name="Bruce D."/>
            <person name="Goodwin L."/>
            <person name="Pitluck S."/>
            <person name="Peters L."/>
            <person name="Kyrpides N."/>
            <person name="Mavromatis K."/>
            <person name="Ivanova N."/>
            <person name="Mikhailova N."/>
            <person name="Chertkov O."/>
            <person name="Saunders E."/>
            <person name="Detter J.C."/>
            <person name="Tapia R."/>
            <person name="Han C."/>
            <person name="Land M."/>
            <person name="Hauser L."/>
            <person name="Markowitz V."/>
            <person name="Cheng J.-F."/>
            <person name="Hugenholtz P."/>
            <person name="Woyke T."/>
            <person name="Wu D."/>
            <person name="Pukall R."/>
            <person name="Gehrich-Schroeter G."/>
            <person name="Schneider S."/>
            <person name="Klenk H.-P."/>
            <person name="Eisen J.A."/>
        </authorList>
    </citation>
    <scope>NUCLEOTIDE SEQUENCE [LARGE SCALE GENOMIC DNA]</scope>
    <source>
        <strain evidence="5">ATCC 700253 / DSM 10332 / NAL</strain>
    </source>
</reference>
<reference evidence="4 5" key="2">
    <citation type="journal article" date="2012" name="Stand. Genomic Sci.">
        <title>Complete genome sequence of the moderately thermophilic mineral-sulfide-oxidizing firmicute Sulfobacillus acidophilus type strain (NAL(T)).</title>
        <authorList>
            <person name="Anderson I."/>
            <person name="Chertkov O."/>
            <person name="Chen A."/>
            <person name="Saunders E."/>
            <person name="Lapidus A."/>
            <person name="Nolan M."/>
            <person name="Lucas S."/>
            <person name="Hammon N."/>
            <person name="Deshpande S."/>
            <person name="Cheng J.F."/>
            <person name="Han C."/>
            <person name="Tapia R."/>
            <person name="Goodwin L.A."/>
            <person name="Pitluck S."/>
            <person name="Liolios K."/>
            <person name="Pagani I."/>
            <person name="Ivanova N."/>
            <person name="Mikhailova N."/>
            <person name="Pati A."/>
            <person name="Palaniappan K."/>
            <person name="Land M."/>
            <person name="Pan C."/>
            <person name="Rohde M."/>
            <person name="Pukall R."/>
            <person name="Goker M."/>
            <person name="Detter J.C."/>
            <person name="Woyke T."/>
            <person name="Bristow J."/>
            <person name="Eisen J.A."/>
            <person name="Markowitz V."/>
            <person name="Hugenholtz P."/>
            <person name="Kyrpides N.C."/>
            <person name="Klenk H.P."/>
            <person name="Mavromatis K."/>
        </authorList>
    </citation>
    <scope>NUCLEOTIDE SEQUENCE [LARGE SCALE GENOMIC DNA]</scope>
    <source>
        <strain evidence="5">ATCC 700253 / DSM 10332 / NAL</strain>
    </source>
</reference>
<keyword evidence="1 4" id="KW-0413">Isomerase</keyword>
<dbReference type="PATRIC" id="fig|679936.5.peg.183"/>
<dbReference type="Gene3D" id="3.10.50.40">
    <property type="match status" value="1"/>
</dbReference>
<keyword evidence="5" id="KW-1185">Reference proteome</keyword>
<dbReference type="InterPro" id="IPR050245">
    <property type="entry name" value="PrsA_foldase"/>
</dbReference>